<accession>A0AAV9WCQ1</accession>
<dbReference type="Proteomes" id="UP001370758">
    <property type="component" value="Unassembled WGS sequence"/>
</dbReference>
<keyword evidence="2" id="KW-0812">Transmembrane</keyword>
<keyword evidence="5" id="KW-1185">Reference proteome</keyword>
<dbReference type="AlphaFoldDB" id="A0AAV9WCQ1"/>
<proteinExistence type="predicted"/>
<reference evidence="4 5" key="1">
    <citation type="submission" date="2023-08" db="EMBL/GenBank/DDBJ databases">
        <authorList>
            <person name="Palmer J.M."/>
        </authorList>
    </citation>
    <scope>NUCLEOTIDE SEQUENCE [LARGE SCALE GENOMIC DNA]</scope>
    <source>
        <strain evidence="4 5">TWF481</strain>
    </source>
</reference>
<keyword evidence="2" id="KW-1133">Transmembrane helix</keyword>
<keyword evidence="2" id="KW-0472">Membrane</keyword>
<gene>
    <name evidence="4" type="ORF">TWF481_007567</name>
</gene>
<feature type="transmembrane region" description="Helical" evidence="2">
    <location>
        <begin position="245"/>
        <end position="266"/>
    </location>
</feature>
<dbReference type="PANTHER" id="PTHR34502:SF5">
    <property type="entry name" value="DUF6594 DOMAIN-CONTAINING PROTEIN"/>
    <property type="match status" value="1"/>
</dbReference>
<name>A0AAV9WCQ1_9PEZI</name>
<dbReference type="PANTHER" id="PTHR34502">
    <property type="entry name" value="DUF6594 DOMAIN-CONTAINING PROTEIN-RELATED"/>
    <property type="match status" value="1"/>
</dbReference>
<evidence type="ECO:0000259" key="3">
    <source>
        <dbReference type="Pfam" id="PF20237"/>
    </source>
</evidence>
<dbReference type="EMBL" id="JAVHJL010000004">
    <property type="protein sequence ID" value="KAK6505674.1"/>
    <property type="molecule type" value="Genomic_DNA"/>
</dbReference>
<evidence type="ECO:0000313" key="4">
    <source>
        <dbReference type="EMBL" id="KAK6505674.1"/>
    </source>
</evidence>
<feature type="transmembrane region" description="Helical" evidence="2">
    <location>
        <begin position="272"/>
        <end position="290"/>
    </location>
</feature>
<feature type="region of interest" description="Disordered" evidence="1">
    <location>
        <begin position="11"/>
        <end position="41"/>
    </location>
</feature>
<comment type="caution">
    <text evidence="4">The sequence shown here is derived from an EMBL/GenBank/DDBJ whole genome shotgun (WGS) entry which is preliminary data.</text>
</comment>
<protein>
    <recommendedName>
        <fullName evidence="3">DUF6594 domain-containing protein</fullName>
    </recommendedName>
</protein>
<evidence type="ECO:0000313" key="5">
    <source>
        <dbReference type="Proteomes" id="UP001370758"/>
    </source>
</evidence>
<organism evidence="4 5">
    <name type="scientific">Arthrobotrys musiformis</name>
    <dbReference type="NCBI Taxonomy" id="47236"/>
    <lineage>
        <taxon>Eukaryota</taxon>
        <taxon>Fungi</taxon>
        <taxon>Dikarya</taxon>
        <taxon>Ascomycota</taxon>
        <taxon>Pezizomycotina</taxon>
        <taxon>Orbiliomycetes</taxon>
        <taxon>Orbiliales</taxon>
        <taxon>Orbiliaceae</taxon>
        <taxon>Arthrobotrys</taxon>
    </lineage>
</organism>
<evidence type="ECO:0000256" key="2">
    <source>
        <dbReference type="SAM" id="Phobius"/>
    </source>
</evidence>
<dbReference type="Pfam" id="PF20237">
    <property type="entry name" value="DUF6594"/>
    <property type="match status" value="1"/>
</dbReference>
<feature type="transmembrane region" description="Helical" evidence="2">
    <location>
        <begin position="297"/>
        <end position="316"/>
    </location>
</feature>
<dbReference type="InterPro" id="IPR046529">
    <property type="entry name" value="DUF6594"/>
</dbReference>
<evidence type="ECO:0000256" key="1">
    <source>
        <dbReference type="SAM" id="MobiDB-lite"/>
    </source>
</evidence>
<sequence>MTSKIWASLFQNKNPPDSGGSVLHPDLEKNEPAPTGIGTTPLRDIPNGYSYVAAYADGRESAPVFRRFGALKARVLLTQQAELEQKEKELAEIDFFELEEAEDHDDTYNMKWLAESKSNDERKKLITDIAARLRRYEKDIILYRQIRHFPQARKWQKENLKSLLDHKGSIYPGESEFIEKDDLISMMKEADDVAELSEWVSNLRRKIFPLDRFKWIFETKKKAVYDGTDEIVLYSQKWMRTMSRVLFGIIVAGVLSLGVITLYYVHVNNLRLLVLFLSTLVCAIATAVFTTAKKSEVFAVSAAYCAVLVVFVGSTLDKNNQVALQLGNTWINGTVSG</sequence>
<feature type="domain" description="DUF6594" evidence="3">
    <location>
        <begin position="49"/>
        <end position="309"/>
    </location>
</feature>